<evidence type="ECO:0000313" key="3">
    <source>
        <dbReference type="Proteomes" id="UP000276133"/>
    </source>
</evidence>
<keyword evidence="1" id="KW-0472">Membrane</keyword>
<evidence type="ECO:0000313" key="2">
    <source>
        <dbReference type="EMBL" id="RNA28209.1"/>
    </source>
</evidence>
<dbReference type="AlphaFoldDB" id="A0A3M7RXP2"/>
<accession>A0A3M7RXP2</accession>
<name>A0A3M7RXP2_BRAPC</name>
<organism evidence="2 3">
    <name type="scientific">Brachionus plicatilis</name>
    <name type="common">Marine rotifer</name>
    <name type="synonym">Brachionus muelleri</name>
    <dbReference type="NCBI Taxonomy" id="10195"/>
    <lineage>
        <taxon>Eukaryota</taxon>
        <taxon>Metazoa</taxon>
        <taxon>Spiralia</taxon>
        <taxon>Gnathifera</taxon>
        <taxon>Rotifera</taxon>
        <taxon>Eurotatoria</taxon>
        <taxon>Monogononta</taxon>
        <taxon>Pseudotrocha</taxon>
        <taxon>Ploima</taxon>
        <taxon>Brachionidae</taxon>
        <taxon>Brachionus</taxon>
    </lineage>
</organism>
<feature type="transmembrane region" description="Helical" evidence="1">
    <location>
        <begin position="27"/>
        <end position="45"/>
    </location>
</feature>
<reference evidence="2 3" key="1">
    <citation type="journal article" date="2018" name="Sci. Rep.">
        <title>Genomic signatures of local adaptation to the degree of environmental predictability in rotifers.</title>
        <authorList>
            <person name="Franch-Gras L."/>
            <person name="Hahn C."/>
            <person name="Garcia-Roger E.M."/>
            <person name="Carmona M.J."/>
            <person name="Serra M."/>
            <person name="Gomez A."/>
        </authorList>
    </citation>
    <scope>NUCLEOTIDE SEQUENCE [LARGE SCALE GENOMIC DNA]</scope>
    <source>
        <strain evidence="2">HYR1</strain>
    </source>
</reference>
<keyword evidence="1" id="KW-1133">Transmembrane helix</keyword>
<dbReference type="EMBL" id="REGN01002421">
    <property type="protein sequence ID" value="RNA28209.1"/>
    <property type="molecule type" value="Genomic_DNA"/>
</dbReference>
<keyword evidence="3" id="KW-1185">Reference proteome</keyword>
<protein>
    <submittedName>
        <fullName evidence="2">Uncharacterized protein</fullName>
    </submittedName>
</protein>
<proteinExistence type="predicted"/>
<sequence length="156" mass="18659">MLLGLDRMSHHYEGAYGKKNEDFGKNWLLKFIIGVVGLIINFNAYSGDLITVFYEKLLLENNFVCKKVRFFGDKKTLFIYHLKLNFTYWNYFKRHSLVAFGNIMFAFMQSTFIILKFSLYNQTRSLFHVFEYSEKLVPRSRHHNPNFRESNHNCSQ</sequence>
<evidence type="ECO:0000256" key="1">
    <source>
        <dbReference type="SAM" id="Phobius"/>
    </source>
</evidence>
<keyword evidence="1" id="KW-0812">Transmembrane</keyword>
<feature type="transmembrane region" description="Helical" evidence="1">
    <location>
        <begin position="97"/>
        <end position="115"/>
    </location>
</feature>
<gene>
    <name evidence="2" type="ORF">BpHYR1_007650</name>
</gene>
<dbReference type="Proteomes" id="UP000276133">
    <property type="component" value="Unassembled WGS sequence"/>
</dbReference>
<comment type="caution">
    <text evidence="2">The sequence shown here is derived from an EMBL/GenBank/DDBJ whole genome shotgun (WGS) entry which is preliminary data.</text>
</comment>